<feature type="region of interest" description="Disordered" evidence="1">
    <location>
        <begin position="671"/>
        <end position="1070"/>
    </location>
</feature>
<feature type="region of interest" description="Disordered" evidence="1">
    <location>
        <begin position="505"/>
        <end position="528"/>
    </location>
</feature>
<comment type="caution">
    <text evidence="3">The sequence shown here is derived from an EMBL/GenBank/DDBJ whole genome shotgun (WGS) entry which is preliminary data.</text>
</comment>
<dbReference type="Proteomes" id="UP001172155">
    <property type="component" value="Unassembled WGS sequence"/>
</dbReference>
<feature type="region of interest" description="Disordered" evidence="1">
    <location>
        <begin position="376"/>
        <end position="400"/>
    </location>
</feature>
<feature type="compositionally biased region" description="Low complexity" evidence="1">
    <location>
        <begin position="513"/>
        <end position="524"/>
    </location>
</feature>
<feature type="compositionally biased region" description="Pro residues" evidence="1">
    <location>
        <begin position="1008"/>
        <end position="1017"/>
    </location>
</feature>
<evidence type="ECO:0000259" key="2">
    <source>
        <dbReference type="Pfam" id="PF10382"/>
    </source>
</evidence>
<evidence type="ECO:0000313" key="3">
    <source>
        <dbReference type="EMBL" id="KAK0753650.1"/>
    </source>
</evidence>
<protein>
    <recommendedName>
        <fullName evidence="2">5'-3' DNA helicase ZGRF1-like N-terminal domain-containing protein</fullName>
    </recommendedName>
</protein>
<feature type="compositionally biased region" description="Basic residues" evidence="1">
    <location>
        <begin position="440"/>
        <end position="451"/>
    </location>
</feature>
<feature type="region of interest" description="Disordered" evidence="1">
    <location>
        <begin position="118"/>
        <end position="220"/>
    </location>
</feature>
<dbReference type="PANTHER" id="PTHR28535:SF1">
    <property type="entry name" value="PROTEIN ZGRF1"/>
    <property type="match status" value="1"/>
</dbReference>
<dbReference type="GO" id="GO:0006302">
    <property type="term" value="P:double-strand break repair"/>
    <property type="evidence" value="ECO:0007669"/>
    <property type="project" value="TreeGrafter"/>
</dbReference>
<feature type="compositionally biased region" description="Low complexity" evidence="1">
    <location>
        <begin position="868"/>
        <end position="878"/>
    </location>
</feature>
<dbReference type="EMBL" id="JAUKUD010000001">
    <property type="protein sequence ID" value="KAK0753650.1"/>
    <property type="molecule type" value="Genomic_DNA"/>
</dbReference>
<evidence type="ECO:0000313" key="4">
    <source>
        <dbReference type="Proteomes" id="UP001172155"/>
    </source>
</evidence>
<proteinExistence type="predicted"/>
<dbReference type="PANTHER" id="PTHR28535">
    <property type="entry name" value="ZINC FINGER GRF-TYPE CONTAINING 1"/>
    <property type="match status" value="1"/>
</dbReference>
<feature type="domain" description="5'-3' DNA helicase ZGRF1-like N-terminal" evidence="2">
    <location>
        <begin position="27"/>
        <end position="108"/>
    </location>
</feature>
<feature type="compositionally biased region" description="Basic and acidic residues" evidence="1">
    <location>
        <begin position="481"/>
        <end position="493"/>
    </location>
</feature>
<feature type="region of interest" description="Disordered" evidence="1">
    <location>
        <begin position="237"/>
        <end position="294"/>
    </location>
</feature>
<feature type="compositionally biased region" description="Polar residues" evidence="1">
    <location>
        <begin position="771"/>
        <end position="782"/>
    </location>
</feature>
<feature type="region of interest" description="Disordered" evidence="1">
    <location>
        <begin position="1"/>
        <end position="20"/>
    </location>
</feature>
<accession>A0AA40F9F1</accession>
<dbReference type="GO" id="GO:0005634">
    <property type="term" value="C:nucleus"/>
    <property type="evidence" value="ECO:0007669"/>
    <property type="project" value="TreeGrafter"/>
</dbReference>
<feature type="region of interest" description="Disordered" evidence="1">
    <location>
        <begin position="583"/>
        <end position="603"/>
    </location>
</feature>
<sequence length="1070" mass="114437">MPPLMSSGPATGQHAPGHTTNPSTALVLEFVCLFTHDLKRKQKRWQDGRVKYHTFNKRVMVYDDRGHFVGDMHWRCDWDFGDGEEVELERGGVIVQVAECVGRQDQDLSEIVDKRVREKEERQGNIAARPSILRSMAVRTPMPQPRLPPTPQDNPQTRHRPLQQVIGTPSGHYGRAVVPTESPFEQRQRASDSLGGEVDPRPSKRRRYDTTPPSKQGYARSLFGASLTLSAVPLSSVPIRRPVPPQSRPSTETPAPPRHQETSSSPPTSPPELPSRAAHQKEIPCSNRPASAIREPLRGNASLLRPDPVLQRVADKPVVNRGFRSDSQVGQELRNSSQYIASNSFSSASAFAASAQPSIFTTDSSTNTLPNLARQPTKLASKNAQCPPLSKTRPRSDKQGARHIIILDDDTEGAPSGEAAPARRLLEGPSAGSGNSAPIIHKRQKPTKKNRPPLASAPTPPKAEPSTGSAPTLAAGVPPQTEKRTELRLKPREKRGLLIAVEPPRKVKKAKNSKSAAKTPTTAPELLESTACPTVIGADTEPSDVAERRRSPLPQDEDLFIWSPPTSMGKAVEELLGNSTRRKFEGRPGLVTPLEESEPPNTPMHSLAKTPILAAEAAFHGFGGEVSNDRAPGLPRVSSCSSPIVIKDPGETKDPISNGTTSVERAQVVEASKHGGGPPAVDTSDMATSSKQPVASVLAQQQTEAPSKCKQTVFEMESSDDEFPRVPVGPHLARLPRRSIKSGEVIGYIPSSSPVPGLPSRGPPDLPVVRHTSQSPERTNSPPFLERDEVRPVDNGTRTSRSDLREGMIASSAISNSPAREHPPSHSRTPEVSCPGPLGDAAADGVLHGANKSLSPLESRERLPIQPASATRRLASRTANDDESSGRIVSAPSTDPPHSLASATENAASAGLAAVAQSDEIGAVPTGKVQSGPAGQLDAPGPIPNMTSSSRSVEKTPPVPECPPGERNIDTSFGNGPANPLRRIANPATRGRKAALKSHAAGQVPRSILPPPDPTLPRPNLRPLADTRLDSAGNDRPKRKMHFPGFVSAKEGGPWSKEADDLLGIGRPAS</sequence>
<dbReference type="InterPro" id="IPR052800">
    <property type="entry name" value="DNA_Repair_Helicase_ZGRF1"/>
</dbReference>
<name>A0AA40F9F1_9PEZI</name>
<evidence type="ECO:0000256" key="1">
    <source>
        <dbReference type="SAM" id="MobiDB-lite"/>
    </source>
</evidence>
<dbReference type="Pfam" id="PF10382">
    <property type="entry name" value="ZGRF1-like_N"/>
    <property type="match status" value="1"/>
</dbReference>
<feature type="compositionally biased region" description="Basic and acidic residues" evidence="1">
    <location>
        <begin position="1025"/>
        <end position="1036"/>
    </location>
</feature>
<dbReference type="InterPro" id="IPR018838">
    <property type="entry name" value="ZGRF1-like_N"/>
</dbReference>
<dbReference type="GO" id="GO:0035861">
    <property type="term" value="C:site of double-strand break"/>
    <property type="evidence" value="ECO:0007669"/>
    <property type="project" value="TreeGrafter"/>
</dbReference>
<dbReference type="AlphaFoldDB" id="A0AA40F9F1"/>
<feature type="compositionally biased region" description="Low complexity" evidence="1">
    <location>
        <begin position="907"/>
        <end position="916"/>
    </location>
</feature>
<organism evidence="3 4">
    <name type="scientific">Schizothecium vesticola</name>
    <dbReference type="NCBI Taxonomy" id="314040"/>
    <lineage>
        <taxon>Eukaryota</taxon>
        <taxon>Fungi</taxon>
        <taxon>Dikarya</taxon>
        <taxon>Ascomycota</taxon>
        <taxon>Pezizomycotina</taxon>
        <taxon>Sordariomycetes</taxon>
        <taxon>Sordariomycetidae</taxon>
        <taxon>Sordariales</taxon>
        <taxon>Schizotheciaceae</taxon>
        <taxon>Schizothecium</taxon>
    </lineage>
</organism>
<gene>
    <name evidence="3" type="ORF">B0T18DRAFT_397481</name>
</gene>
<reference evidence="3" key="1">
    <citation type="submission" date="2023-06" db="EMBL/GenBank/DDBJ databases">
        <title>Genome-scale phylogeny and comparative genomics of the fungal order Sordariales.</title>
        <authorList>
            <consortium name="Lawrence Berkeley National Laboratory"/>
            <person name="Hensen N."/>
            <person name="Bonometti L."/>
            <person name="Westerberg I."/>
            <person name="Brannstrom I.O."/>
            <person name="Guillou S."/>
            <person name="Cros-Aarteil S."/>
            <person name="Calhoun S."/>
            <person name="Haridas S."/>
            <person name="Kuo A."/>
            <person name="Mondo S."/>
            <person name="Pangilinan J."/>
            <person name="Riley R."/>
            <person name="LaButti K."/>
            <person name="Andreopoulos B."/>
            <person name="Lipzen A."/>
            <person name="Chen C."/>
            <person name="Yanf M."/>
            <person name="Daum C."/>
            <person name="Ng V."/>
            <person name="Clum A."/>
            <person name="Steindorff A."/>
            <person name="Ohm R."/>
            <person name="Martin F."/>
            <person name="Silar P."/>
            <person name="Natvig D."/>
            <person name="Lalanne C."/>
            <person name="Gautier V."/>
            <person name="Ament-velasquez S.L."/>
            <person name="Kruys A."/>
            <person name="Hutchinson M.I."/>
            <person name="Powell A.J."/>
            <person name="Barry K."/>
            <person name="Miller A.N."/>
            <person name="Grigoriev I.V."/>
            <person name="Debuchy R."/>
            <person name="Gladieux P."/>
            <person name="Thoren M.H."/>
            <person name="Johannesson H."/>
        </authorList>
    </citation>
    <scope>NUCLEOTIDE SEQUENCE</scope>
    <source>
        <strain evidence="3">SMH3187-1</strain>
    </source>
</reference>
<feature type="region of interest" description="Disordered" evidence="1">
    <location>
        <begin position="425"/>
        <end position="493"/>
    </location>
</feature>
<feature type="compositionally biased region" description="Pro residues" evidence="1">
    <location>
        <begin position="142"/>
        <end position="152"/>
    </location>
</feature>
<keyword evidence="4" id="KW-1185">Reference proteome</keyword>
<feature type="compositionally biased region" description="Polar residues" evidence="1">
    <location>
        <begin position="685"/>
        <end position="705"/>
    </location>
</feature>